<protein>
    <submittedName>
        <fullName evidence="1">Uncharacterized protein</fullName>
    </submittedName>
</protein>
<name>A0A0A8ZIZ6_ARUDO</name>
<dbReference type="EMBL" id="GBRH01261195">
    <property type="protein sequence ID" value="JAD36700.1"/>
    <property type="molecule type" value="Transcribed_RNA"/>
</dbReference>
<organism evidence="1">
    <name type="scientific">Arundo donax</name>
    <name type="common">Giant reed</name>
    <name type="synonym">Donax arundinaceus</name>
    <dbReference type="NCBI Taxonomy" id="35708"/>
    <lineage>
        <taxon>Eukaryota</taxon>
        <taxon>Viridiplantae</taxon>
        <taxon>Streptophyta</taxon>
        <taxon>Embryophyta</taxon>
        <taxon>Tracheophyta</taxon>
        <taxon>Spermatophyta</taxon>
        <taxon>Magnoliopsida</taxon>
        <taxon>Liliopsida</taxon>
        <taxon>Poales</taxon>
        <taxon>Poaceae</taxon>
        <taxon>PACMAD clade</taxon>
        <taxon>Arundinoideae</taxon>
        <taxon>Arundineae</taxon>
        <taxon>Arundo</taxon>
    </lineage>
</organism>
<accession>A0A0A8ZIZ6</accession>
<reference evidence="1" key="2">
    <citation type="journal article" date="2015" name="Data Brief">
        <title>Shoot transcriptome of the giant reed, Arundo donax.</title>
        <authorList>
            <person name="Barrero R.A."/>
            <person name="Guerrero F.D."/>
            <person name="Moolhuijzen P."/>
            <person name="Goolsby J.A."/>
            <person name="Tidwell J."/>
            <person name="Bellgard S.E."/>
            <person name="Bellgard M.I."/>
        </authorList>
    </citation>
    <scope>NUCLEOTIDE SEQUENCE</scope>
    <source>
        <tissue evidence="1">Shoot tissue taken approximately 20 cm above the soil surface</tissue>
    </source>
</reference>
<evidence type="ECO:0000313" key="1">
    <source>
        <dbReference type="EMBL" id="JAD36700.1"/>
    </source>
</evidence>
<dbReference type="AlphaFoldDB" id="A0A0A8ZIZ6"/>
<proteinExistence type="predicted"/>
<reference evidence="1" key="1">
    <citation type="submission" date="2014-09" db="EMBL/GenBank/DDBJ databases">
        <authorList>
            <person name="Magalhaes I.L.F."/>
            <person name="Oliveira U."/>
            <person name="Santos F.R."/>
            <person name="Vidigal T.H.D.A."/>
            <person name="Brescovit A.D."/>
            <person name="Santos A.J."/>
        </authorList>
    </citation>
    <scope>NUCLEOTIDE SEQUENCE</scope>
    <source>
        <tissue evidence="1">Shoot tissue taken approximately 20 cm above the soil surface</tissue>
    </source>
</reference>
<sequence length="36" mass="3919">MSQLVMKLCAHYVGRFNSVLSPSMSNGLTMKATMLA</sequence>